<reference evidence="2 3" key="1">
    <citation type="submission" date="2018-03" db="EMBL/GenBank/DDBJ databases">
        <title>Genomic Encyclopedia of Type Strains, Phase III (KMG-III): the genomes of soil and plant-associated and newly described type strains.</title>
        <authorList>
            <person name="Whitman W."/>
        </authorList>
    </citation>
    <scope>NUCLEOTIDE SEQUENCE [LARGE SCALE GENOMIC DNA]</scope>
    <source>
        <strain evidence="2 3">VKM Ac-1602</strain>
    </source>
</reference>
<sequence length="220" mass="24330">MPHAVEHIVRTHQVAEALRAAGKPAWRETVRVDLTDETLTVTQTAAMLASAIRTSAWFTASRQQNGPQQPTHRLSDHRAPGDGSGDLPPEKLRPVLRVTCTVALAGHLPQLRVRQPGVRRRHRRLPAFSTRSVHVRSPPRYRAAGRPRCRDSGPASRSAANLGPRPDSRHPPTAGGPVLGPIDRHVLSRASGLPWWTRLHEAGRLLRRTLRLLRRSSAAH</sequence>
<comment type="caution">
    <text evidence="2">The sequence shown here is derived from an EMBL/GenBank/DDBJ whole genome shotgun (WGS) entry which is preliminary data.</text>
</comment>
<feature type="compositionally biased region" description="Polar residues" evidence="1">
    <location>
        <begin position="60"/>
        <end position="72"/>
    </location>
</feature>
<dbReference type="EMBL" id="QGDV01000019">
    <property type="protein sequence ID" value="PWJ61198.1"/>
    <property type="molecule type" value="Genomic_DNA"/>
</dbReference>
<keyword evidence="3" id="KW-1185">Reference proteome</keyword>
<evidence type="ECO:0000256" key="1">
    <source>
        <dbReference type="SAM" id="MobiDB-lite"/>
    </source>
</evidence>
<feature type="region of interest" description="Disordered" evidence="1">
    <location>
        <begin position="114"/>
        <end position="182"/>
    </location>
</feature>
<feature type="compositionally biased region" description="Basic residues" evidence="1">
    <location>
        <begin position="133"/>
        <end position="147"/>
    </location>
</feature>
<accession>A0ABX5L9B7</accession>
<evidence type="ECO:0000313" key="3">
    <source>
        <dbReference type="Proteomes" id="UP000245674"/>
    </source>
</evidence>
<name>A0ABX5L9B7_9MICO</name>
<proteinExistence type="predicted"/>
<protein>
    <submittedName>
        <fullName evidence="2">Uncharacterized protein</fullName>
    </submittedName>
</protein>
<dbReference type="Proteomes" id="UP000245674">
    <property type="component" value="Unassembled WGS sequence"/>
</dbReference>
<feature type="region of interest" description="Disordered" evidence="1">
    <location>
        <begin position="60"/>
        <end position="92"/>
    </location>
</feature>
<gene>
    <name evidence="2" type="ORF">B0H03_11935</name>
</gene>
<organism evidence="2 3">
    <name type="scientific">Rathayibacter iranicus NCPPB 2253 = VKM Ac-1602</name>
    <dbReference type="NCBI Taxonomy" id="1328868"/>
    <lineage>
        <taxon>Bacteria</taxon>
        <taxon>Bacillati</taxon>
        <taxon>Actinomycetota</taxon>
        <taxon>Actinomycetes</taxon>
        <taxon>Micrococcales</taxon>
        <taxon>Microbacteriaceae</taxon>
        <taxon>Rathayibacter</taxon>
    </lineage>
</organism>
<evidence type="ECO:0000313" key="2">
    <source>
        <dbReference type="EMBL" id="PWJ61198.1"/>
    </source>
</evidence>